<feature type="compositionally biased region" description="Basic and acidic residues" evidence="1">
    <location>
        <begin position="7"/>
        <end position="17"/>
    </location>
</feature>
<evidence type="ECO:0000313" key="3">
    <source>
        <dbReference type="EMBL" id="RHE41441.1"/>
    </source>
</evidence>
<dbReference type="Proteomes" id="UP000283745">
    <property type="component" value="Unassembled WGS sequence"/>
</dbReference>
<gene>
    <name evidence="3" type="ORF">DW740_03870</name>
</gene>
<dbReference type="RefSeq" id="WP_118050174.1">
    <property type="nucleotide sequence ID" value="NZ_CABJFK010000002.1"/>
</dbReference>
<dbReference type="AlphaFoldDB" id="A0A414JAA6"/>
<organism evidence="3 4">
    <name type="scientific">Blautia obeum</name>
    <dbReference type="NCBI Taxonomy" id="40520"/>
    <lineage>
        <taxon>Bacteria</taxon>
        <taxon>Bacillati</taxon>
        <taxon>Bacillota</taxon>
        <taxon>Clostridia</taxon>
        <taxon>Lachnospirales</taxon>
        <taxon>Lachnospiraceae</taxon>
        <taxon>Blautia</taxon>
    </lineage>
</organism>
<evidence type="ECO:0000313" key="4">
    <source>
        <dbReference type="Proteomes" id="UP000283745"/>
    </source>
</evidence>
<evidence type="ECO:0000256" key="2">
    <source>
        <dbReference type="SAM" id="Phobius"/>
    </source>
</evidence>
<feature type="transmembrane region" description="Helical" evidence="2">
    <location>
        <begin position="60"/>
        <end position="78"/>
    </location>
</feature>
<sequence length="80" mass="8765">MVNTADAGRRVYGNERNHGRRNRRKLSSVMAMVLGALVTIEIMIMGAMLLKVDFHSADRIALALGFMVLYSGVVAALTDK</sequence>
<keyword evidence="2" id="KW-1133">Transmembrane helix</keyword>
<keyword evidence="2" id="KW-0812">Transmembrane</keyword>
<protein>
    <submittedName>
        <fullName evidence="3">Uncharacterized protein</fullName>
    </submittedName>
</protein>
<feature type="transmembrane region" description="Helical" evidence="2">
    <location>
        <begin position="26"/>
        <end position="48"/>
    </location>
</feature>
<accession>A0A414JAA6</accession>
<evidence type="ECO:0000256" key="1">
    <source>
        <dbReference type="SAM" id="MobiDB-lite"/>
    </source>
</evidence>
<dbReference type="EMBL" id="QSKF01000002">
    <property type="protein sequence ID" value="RHE41441.1"/>
    <property type="molecule type" value="Genomic_DNA"/>
</dbReference>
<reference evidence="3 4" key="1">
    <citation type="submission" date="2018-08" db="EMBL/GenBank/DDBJ databases">
        <title>A genome reference for cultivated species of the human gut microbiota.</title>
        <authorList>
            <person name="Zou Y."/>
            <person name="Xue W."/>
            <person name="Luo G."/>
        </authorList>
    </citation>
    <scope>NUCLEOTIDE SEQUENCE [LARGE SCALE GENOMIC DNA]</scope>
    <source>
        <strain evidence="3 4">AM28-23</strain>
    </source>
</reference>
<comment type="caution">
    <text evidence="3">The sequence shown here is derived from an EMBL/GenBank/DDBJ whole genome shotgun (WGS) entry which is preliminary data.</text>
</comment>
<feature type="region of interest" description="Disordered" evidence="1">
    <location>
        <begin position="1"/>
        <end position="23"/>
    </location>
</feature>
<keyword evidence="2" id="KW-0472">Membrane</keyword>
<name>A0A414JAA6_9FIRM</name>
<proteinExistence type="predicted"/>